<gene>
    <name evidence="4" type="ORF">BZG74_01115</name>
</gene>
<reference evidence="5" key="1">
    <citation type="submission" date="2017-01" db="EMBL/GenBank/DDBJ databases">
        <title>Draft genome of the species Salinivibrio sharmensis.</title>
        <authorList>
            <person name="Lopez-Hermoso C."/>
            <person name="De La Haba R."/>
            <person name="Sanchez-Porro C."/>
            <person name="Ventosa A."/>
        </authorList>
    </citation>
    <scope>NUCLEOTIDE SEQUENCE [LARGE SCALE GENOMIC DNA]</scope>
    <source>
        <strain evidence="5">CBH463</strain>
    </source>
</reference>
<evidence type="ECO:0000313" key="5">
    <source>
        <dbReference type="Proteomes" id="UP000188627"/>
    </source>
</evidence>
<dbReference type="Gene3D" id="2.40.160.20">
    <property type="match status" value="1"/>
</dbReference>
<sequence>MKKQFLLAALVLAPLSVAHATGPYIGVSVGQSNFDDAFINAEAFGISASQDVELDDTSSTAGAIYAGYAFNDYLGAEVSLGGYDALNGDYYSIGDMMYFAVQPKVTLPLNDRFNLFAKAGLAYFEAEVAVSNAIFGMSGNSTVSDDTIGGMLSAGAEFYMTDQLSVRASWDYMRPELDLYQDAQATVSADVDINTLSVGMSYHF</sequence>
<keyword evidence="5" id="KW-1185">Reference proteome</keyword>
<dbReference type="SUPFAM" id="SSF56925">
    <property type="entry name" value="OMPA-like"/>
    <property type="match status" value="1"/>
</dbReference>
<evidence type="ECO:0000259" key="3">
    <source>
        <dbReference type="Pfam" id="PF13505"/>
    </source>
</evidence>
<evidence type="ECO:0000256" key="2">
    <source>
        <dbReference type="SAM" id="SignalP"/>
    </source>
</evidence>
<protein>
    <recommendedName>
        <fullName evidence="3">Outer membrane protein beta-barrel domain-containing protein</fullName>
    </recommendedName>
</protein>
<feature type="signal peptide" evidence="2">
    <location>
        <begin position="1"/>
        <end position="20"/>
    </location>
</feature>
<dbReference type="Pfam" id="PF13505">
    <property type="entry name" value="OMP_b-brl"/>
    <property type="match status" value="1"/>
</dbReference>
<organism evidence="4 5">
    <name type="scientific">Salinivibrio sharmensis</name>
    <dbReference type="NCBI Taxonomy" id="390883"/>
    <lineage>
        <taxon>Bacteria</taxon>
        <taxon>Pseudomonadati</taxon>
        <taxon>Pseudomonadota</taxon>
        <taxon>Gammaproteobacteria</taxon>
        <taxon>Vibrionales</taxon>
        <taxon>Vibrionaceae</taxon>
        <taxon>Salinivibrio</taxon>
    </lineage>
</organism>
<dbReference type="InterPro" id="IPR011250">
    <property type="entry name" value="OMP/PagP_B-barrel"/>
</dbReference>
<name>A0ABX3KKU4_9GAMM</name>
<keyword evidence="1 2" id="KW-0732">Signal</keyword>
<comment type="caution">
    <text evidence="4">The sequence shown here is derived from an EMBL/GenBank/DDBJ whole genome shotgun (WGS) entry which is preliminary data.</text>
</comment>
<dbReference type="EMBL" id="MUFC01000001">
    <property type="protein sequence ID" value="OOE90864.1"/>
    <property type="molecule type" value="Genomic_DNA"/>
</dbReference>
<proteinExistence type="predicted"/>
<feature type="domain" description="Outer membrane protein beta-barrel" evidence="3">
    <location>
        <begin position="6"/>
        <end position="204"/>
    </location>
</feature>
<dbReference type="Proteomes" id="UP000188627">
    <property type="component" value="Unassembled WGS sequence"/>
</dbReference>
<dbReference type="InterPro" id="IPR027385">
    <property type="entry name" value="Beta-barrel_OMP"/>
</dbReference>
<feature type="chain" id="PRO_5045343256" description="Outer membrane protein beta-barrel domain-containing protein" evidence="2">
    <location>
        <begin position="21"/>
        <end position="204"/>
    </location>
</feature>
<evidence type="ECO:0000313" key="4">
    <source>
        <dbReference type="EMBL" id="OOE90864.1"/>
    </source>
</evidence>
<evidence type="ECO:0000256" key="1">
    <source>
        <dbReference type="ARBA" id="ARBA00022729"/>
    </source>
</evidence>
<dbReference type="RefSeq" id="WP_077770986.1">
    <property type="nucleotide sequence ID" value="NZ_MUFC01000001.1"/>
</dbReference>
<accession>A0ABX3KKU4</accession>